<sequence>MIPVKPVYLFSDGYRRRLINIKAPDVCDYDYAHDDYCPDMYDHNDYDGKAYCTCTKIMATRSKVAATATEKTYDYPD</sequence>
<dbReference type="Proteomes" id="UP001165083">
    <property type="component" value="Unassembled WGS sequence"/>
</dbReference>
<organism evidence="1 2">
    <name type="scientific">Phytophthora lilii</name>
    <dbReference type="NCBI Taxonomy" id="2077276"/>
    <lineage>
        <taxon>Eukaryota</taxon>
        <taxon>Sar</taxon>
        <taxon>Stramenopiles</taxon>
        <taxon>Oomycota</taxon>
        <taxon>Peronosporomycetes</taxon>
        <taxon>Peronosporales</taxon>
        <taxon>Peronosporaceae</taxon>
        <taxon>Phytophthora</taxon>
    </lineage>
</organism>
<evidence type="ECO:0000313" key="1">
    <source>
        <dbReference type="EMBL" id="GMF66378.1"/>
    </source>
</evidence>
<accession>A0A9W6YLG8</accession>
<gene>
    <name evidence="1" type="ORF">Plil01_001883600</name>
</gene>
<protein>
    <submittedName>
        <fullName evidence="1">Unnamed protein product</fullName>
    </submittedName>
</protein>
<dbReference type="EMBL" id="BSXW01012624">
    <property type="protein sequence ID" value="GMF66378.1"/>
    <property type="molecule type" value="Genomic_DNA"/>
</dbReference>
<keyword evidence="2" id="KW-1185">Reference proteome</keyword>
<dbReference type="AlphaFoldDB" id="A0A9W6YLG8"/>
<name>A0A9W6YLG8_9STRA</name>
<reference evidence="1" key="1">
    <citation type="submission" date="2023-04" db="EMBL/GenBank/DDBJ databases">
        <title>Phytophthora lilii NBRC 32176.</title>
        <authorList>
            <person name="Ichikawa N."/>
            <person name="Sato H."/>
            <person name="Tonouchi N."/>
        </authorList>
    </citation>
    <scope>NUCLEOTIDE SEQUENCE</scope>
    <source>
        <strain evidence="1">NBRC 32176</strain>
    </source>
</reference>
<evidence type="ECO:0000313" key="2">
    <source>
        <dbReference type="Proteomes" id="UP001165083"/>
    </source>
</evidence>
<proteinExistence type="predicted"/>
<comment type="caution">
    <text evidence="1">The sequence shown here is derived from an EMBL/GenBank/DDBJ whole genome shotgun (WGS) entry which is preliminary data.</text>
</comment>